<name>A0ABP3GUG9_9LACT</name>
<dbReference type="Pfam" id="PF14498">
    <property type="entry name" value="Glyco_hyd_65N_2"/>
    <property type="match status" value="1"/>
</dbReference>
<feature type="domain" description="Glycosyl hydrolase family 95 catalytic" evidence="2">
    <location>
        <begin position="252"/>
        <end position="644"/>
    </location>
</feature>
<dbReference type="EMBL" id="BAAACW010000021">
    <property type="protein sequence ID" value="GAA0353663.1"/>
    <property type="molecule type" value="Genomic_DNA"/>
</dbReference>
<dbReference type="InterPro" id="IPR054363">
    <property type="entry name" value="GH95_cat"/>
</dbReference>
<feature type="domain" description="Glycosyl hydrolase family 95 N-terminal" evidence="1">
    <location>
        <begin position="9"/>
        <end position="208"/>
    </location>
</feature>
<dbReference type="PANTHER" id="PTHR31084">
    <property type="entry name" value="ALPHA-L-FUCOSIDASE 2"/>
    <property type="match status" value="1"/>
</dbReference>
<organism evidence="3 4">
    <name type="scientific">Alkalibacterium iburiense</name>
    <dbReference type="NCBI Taxonomy" id="290589"/>
    <lineage>
        <taxon>Bacteria</taxon>
        <taxon>Bacillati</taxon>
        <taxon>Bacillota</taxon>
        <taxon>Bacilli</taxon>
        <taxon>Lactobacillales</taxon>
        <taxon>Carnobacteriaceae</taxon>
        <taxon>Alkalibacterium</taxon>
    </lineage>
</organism>
<evidence type="ECO:0000259" key="2">
    <source>
        <dbReference type="Pfam" id="PF22124"/>
    </source>
</evidence>
<evidence type="ECO:0000313" key="3">
    <source>
        <dbReference type="EMBL" id="GAA0353663.1"/>
    </source>
</evidence>
<dbReference type="InterPro" id="IPR012341">
    <property type="entry name" value="6hp_glycosidase-like_sf"/>
</dbReference>
<dbReference type="Gene3D" id="1.50.10.10">
    <property type="match status" value="1"/>
</dbReference>
<dbReference type="Pfam" id="PF22124">
    <property type="entry name" value="Glyco_hydro_95_cat"/>
    <property type="match status" value="1"/>
</dbReference>
<proteinExistence type="predicted"/>
<dbReference type="PANTHER" id="PTHR31084:SF0">
    <property type="entry name" value="ALPHA-L-FUCOSIDASE 2"/>
    <property type="match status" value="1"/>
</dbReference>
<protein>
    <submittedName>
        <fullName evidence="3">Glycoside hydrolase N-terminal domain-containing protein</fullName>
    </submittedName>
</protein>
<dbReference type="InterPro" id="IPR008928">
    <property type="entry name" value="6-hairpin_glycosidase_sf"/>
</dbReference>
<keyword evidence="3" id="KW-0378">Hydrolase</keyword>
<sequence>MFEIPKKGIWSTSDSKKWQDGYFVGNGEIGGTLYGNSEVFSLIANHHELFLKSNRMDSIPDLSNYLNELRQTIEEEGYQAGIDFFEKVALERGYSGLTMSDVYHPAAQIDLTLLTEIGNDLAYKRAIDYEKGLVYTQAKSLTHKIETSFFATKDKKALYFDLKTSEPIDITIQFKDFNHSELNQKMTQTNFDSLEQTASYYDHTGYRVPLKWVSDSKESTITEKGVTFTQVTELRLAFSIYFEEEELTLDRFDEIRTQHIQAHQRTYDGTSINLVSDDERQRSYESLIQELEEAKTIPLVLYEKLYDASRYFIQAMSGKALPNLQGIWSGDFNPPWSGDYTLDTNVELAITSLAGLGQFEGFEGFFNKMRAYDEDFKENAKKYFDARGYLVPVHASTRALHVHWNKEWPLIFWTAGAGWLAHFYHEYYTHTLDKEFLRTTAIPFYEQTLLFYEDFIIEDEEGKALLRPSYSAENGMADNSTMDIAVIKATIQYLKHAYAVLNKVFPEEYDSLYNRLPAYMIDEEGVLKEWIDETKEENHNHRHFSNLYPVFQSKEITKENRDLWEAANKAFDKRLEAWLLSEEGDTSSSHGRIHAAMCAIALERANDVEASLNELIRNRAFYPSLATSHYNHSHVFNLDANGSYPKVLHDALIYPEGDGSITLFKALPEWLHEGELKGIHLPNGIQVKRFKWSQTNQTGELSVLASLPTTLFIRLKEQQIEVRLKEKETQTVSLSWTDPGDE</sequence>
<comment type="caution">
    <text evidence="3">The sequence shown here is derived from an EMBL/GenBank/DDBJ whole genome shotgun (WGS) entry which is preliminary data.</text>
</comment>
<dbReference type="InterPro" id="IPR013780">
    <property type="entry name" value="Glyco_hydro_b"/>
</dbReference>
<dbReference type="Gene3D" id="2.60.40.1180">
    <property type="entry name" value="Golgi alpha-mannosidase II"/>
    <property type="match status" value="1"/>
</dbReference>
<keyword evidence="4" id="KW-1185">Reference proteome</keyword>
<dbReference type="RefSeq" id="WP_343753362.1">
    <property type="nucleotide sequence ID" value="NZ_BAAACW010000021.1"/>
</dbReference>
<gene>
    <name evidence="3" type="ORF">GCM10008932_03380</name>
</gene>
<evidence type="ECO:0000313" key="4">
    <source>
        <dbReference type="Proteomes" id="UP001501166"/>
    </source>
</evidence>
<dbReference type="InterPro" id="IPR027414">
    <property type="entry name" value="GH95_N_dom"/>
</dbReference>
<dbReference type="GO" id="GO:0016787">
    <property type="term" value="F:hydrolase activity"/>
    <property type="evidence" value="ECO:0007669"/>
    <property type="project" value="UniProtKB-KW"/>
</dbReference>
<dbReference type="Proteomes" id="UP001501166">
    <property type="component" value="Unassembled WGS sequence"/>
</dbReference>
<dbReference type="SUPFAM" id="SSF48208">
    <property type="entry name" value="Six-hairpin glycosidases"/>
    <property type="match status" value="1"/>
</dbReference>
<reference evidence="4" key="1">
    <citation type="journal article" date="2019" name="Int. J. Syst. Evol. Microbiol.">
        <title>The Global Catalogue of Microorganisms (GCM) 10K type strain sequencing project: providing services to taxonomists for standard genome sequencing and annotation.</title>
        <authorList>
            <consortium name="The Broad Institute Genomics Platform"/>
            <consortium name="The Broad Institute Genome Sequencing Center for Infectious Disease"/>
            <person name="Wu L."/>
            <person name="Ma J."/>
        </authorList>
    </citation>
    <scope>NUCLEOTIDE SEQUENCE [LARGE SCALE GENOMIC DNA]</scope>
    <source>
        <strain evidence="4">JCM 12662</strain>
    </source>
</reference>
<evidence type="ECO:0000259" key="1">
    <source>
        <dbReference type="Pfam" id="PF14498"/>
    </source>
</evidence>
<accession>A0ABP3GUG9</accession>